<evidence type="ECO:0008006" key="6">
    <source>
        <dbReference type="Google" id="ProtNLM"/>
    </source>
</evidence>
<dbReference type="PANTHER" id="PTHR13234">
    <property type="entry name" value="GAMMA-INTERFERON INDUCIBLE LYSOSOMAL THIOL REDUCTASE GILT"/>
    <property type="match status" value="1"/>
</dbReference>
<comment type="caution">
    <text evidence="4">The sequence shown here is derived from an EMBL/GenBank/DDBJ whole genome shotgun (WGS) entry which is preliminary data.</text>
</comment>
<name>A0ABD1F057_HYPHA</name>
<reference evidence="4 5" key="1">
    <citation type="submission" date="2024-05" db="EMBL/GenBank/DDBJ databases">
        <title>Genetic variation in Jamaican populations of the coffee berry borer (Hypothenemus hampei).</title>
        <authorList>
            <person name="Errbii M."/>
            <person name="Myrie A."/>
        </authorList>
    </citation>
    <scope>NUCLEOTIDE SEQUENCE [LARGE SCALE GENOMIC DNA]</scope>
    <source>
        <strain evidence="4">JA-Hopewell-2020-01-JO</strain>
        <tissue evidence="4">Whole body</tissue>
    </source>
</reference>
<evidence type="ECO:0000256" key="3">
    <source>
        <dbReference type="SAM" id="SignalP"/>
    </source>
</evidence>
<keyword evidence="3" id="KW-0732">Signal</keyword>
<keyword evidence="2" id="KW-0325">Glycoprotein</keyword>
<dbReference type="AlphaFoldDB" id="A0ABD1F057"/>
<dbReference type="PANTHER" id="PTHR13234:SF68">
    <property type="entry name" value="GH19763P"/>
    <property type="match status" value="1"/>
</dbReference>
<evidence type="ECO:0000256" key="2">
    <source>
        <dbReference type="ARBA" id="ARBA00023180"/>
    </source>
</evidence>
<gene>
    <name evidence="4" type="ORF">ABEB36_006000</name>
</gene>
<dbReference type="EMBL" id="JBDJPC010000004">
    <property type="protein sequence ID" value="KAL1506678.1"/>
    <property type="molecule type" value="Genomic_DNA"/>
</dbReference>
<accession>A0ABD1F057</accession>
<keyword evidence="5" id="KW-1185">Reference proteome</keyword>
<evidence type="ECO:0000256" key="1">
    <source>
        <dbReference type="ARBA" id="ARBA00005679"/>
    </source>
</evidence>
<feature type="chain" id="PRO_5044760837" description="GILT-like protein 1" evidence="3">
    <location>
        <begin position="17"/>
        <end position="213"/>
    </location>
</feature>
<protein>
    <recommendedName>
        <fullName evidence="6">GILT-like protein 1</fullName>
    </recommendedName>
</protein>
<dbReference type="Proteomes" id="UP001566132">
    <property type="component" value="Unassembled WGS sequence"/>
</dbReference>
<sequence length="213" mass="24494">MLRLLIGVCTLALCGGQQLQQDYQKINVSIYFESLCGDSRNFIINQLDPHWDDIKDYVNIHFVPFGKSMSLEQGTKFACQHGSKECKGNRILSCLLKNIPDQDLQVQYVRCFMDVYKYATIDDKEIGQRCAEILNINILEIMQTCYQTKQGTQLQLEAEAETNIIKPTFVPTIVYNGVFDQQLQDASIENFRSTVCQVIQLELNRNCTYRIVI</sequence>
<proteinExistence type="inferred from homology"/>
<evidence type="ECO:0000313" key="5">
    <source>
        <dbReference type="Proteomes" id="UP001566132"/>
    </source>
</evidence>
<comment type="similarity">
    <text evidence="1">Belongs to the GILT family.</text>
</comment>
<dbReference type="InterPro" id="IPR004911">
    <property type="entry name" value="Interferon-induced_GILT"/>
</dbReference>
<dbReference type="Pfam" id="PF03227">
    <property type="entry name" value="GILT"/>
    <property type="match status" value="1"/>
</dbReference>
<feature type="signal peptide" evidence="3">
    <location>
        <begin position="1"/>
        <end position="16"/>
    </location>
</feature>
<evidence type="ECO:0000313" key="4">
    <source>
        <dbReference type="EMBL" id="KAL1506678.1"/>
    </source>
</evidence>
<organism evidence="4 5">
    <name type="scientific">Hypothenemus hampei</name>
    <name type="common">Coffee berry borer</name>
    <dbReference type="NCBI Taxonomy" id="57062"/>
    <lineage>
        <taxon>Eukaryota</taxon>
        <taxon>Metazoa</taxon>
        <taxon>Ecdysozoa</taxon>
        <taxon>Arthropoda</taxon>
        <taxon>Hexapoda</taxon>
        <taxon>Insecta</taxon>
        <taxon>Pterygota</taxon>
        <taxon>Neoptera</taxon>
        <taxon>Endopterygota</taxon>
        <taxon>Coleoptera</taxon>
        <taxon>Polyphaga</taxon>
        <taxon>Cucujiformia</taxon>
        <taxon>Curculionidae</taxon>
        <taxon>Scolytinae</taxon>
        <taxon>Hypothenemus</taxon>
    </lineage>
</organism>